<keyword evidence="1" id="KW-0812">Transmembrane</keyword>
<name>A0A0P7GBV1_9EURY</name>
<feature type="transmembrane region" description="Helical" evidence="1">
    <location>
        <begin position="12"/>
        <end position="31"/>
    </location>
</feature>
<dbReference type="STRING" id="699431.SY89_02048"/>
<dbReference type="Proteomes" id="UP000050535">
    <property type="component" value="Unassembled WGS sequence"/>
</dbReference>
<protein>
    <submittedName>
        <fullName evidence="2">Uncharacterized protein</fullName>
    </submittedName>
</protein>
<evidence type="ECO:0000256" key="1">
    <source>
        <dbReference type="SAM" id="Phobius"/>
    </source>
</evidence>
<dbReference type="RefSeq" id="WP_054583970.1">
    <property type="nucleotide sequence ID" value="NZ_LGUC01000001.1"/>
</dbReference>
<gene>
    <name evidence="2" type="ORF">SY89_02048</name>
</gene>
<sequence>MAHESSSDLGLGVGVTLTVVALAAAAWLALASPSATFDSGMHVAAVPFAIAMTVGVGAVAAIHLLWGE</sequence>
<comment type="caution">
    <text evidence="2">The sequence shown here is derived from an EMBL/GenBank/DDBJ whole genome shotgun (WGS) entry which is preliminary data.</text>
</comment>
<reference evidence="3" key="1">
    <citation type="submission" date="2013-11" db="EMBL/GenBank/DDBJ databases">
        <authorList>
            <person name="Hoang H.T."/>
            <person name="Killian M.L."/>
            <person name="Madson D.M."/>
            <person name="Arruda P.H.E."/>
            <person name="Sun D."/>
            <person name="Schwartz K.J."/>
            <person name="Yoon K."/>
        </authorList>
    </citation>
    <scope>NUCLEOTIDE SEQUENCE [LARGE SCALE GENOMIC DNA]</scope>
    <source>
        <strain evidence="3">CDK2</strain>
    </source>
</reference>
<feature type="transmembrane region" description="Helical" evidence="1">
    <location>
        <begin position="43"/>
        <end position="66"/>
    </location>
</feature>
<evidence type="ECO:0000313" key="3">
    <source>
        <dbReference type="Proteomes" id="UP000050535"/>
    </source>
</evidence>
<dbReference type="OrthoDB" id="379767at2157"/>
<keyword evidence="3" id="KW-1185">Reference proteome</keyword>
<proteinExistence type="predicted"/>
<evidence type="ECO:0000313" key="2">
    <source>
        <dbReference type="EMBL" id="KPN31305.1"/>
    </source>
</evidence>
<keyword evidence="1" id="KW-1133">Transmembrane helix</keyword>
<accession>A0A0P7GBV1</accession>
<keyword evidence="1" id="KW-0472">Membrane</keyword>
<dbReference type="EMBL" id="LGUC01000001">
    <property type="protein sequence ID" value="KPN31305.1"/>
    <property type="molecule type" value="Genomic_DNA"/>
</dbReference>
<organism evidence="2 3">
    <name type="scientific">Halolamina pelagica</name>
    <dbReference type="NCBI Taxonomy" id="699431"/>
    <lineage>
        <taxon>Archaea</taxon>
        <taxon>Methanobacteriati</taxon>
        <taxon>Methanobacteriota</taxon>
        <taxon>Stenosarchaea group</taxon>
        <taxon>Halobacteria</taxon>
        <taxon>Halobacteriales</taxon>
        <taxon>Haloferacaceae</taxon>
    </lineage>
</organism>
<dbReference type="AlphaFoldDB" id="A0A0P7GBV1"/>